<gene>
    <name evidence="2" type="ORF">AA347_01565</name>
</gene>
<dbReference type="EMBL" id="LLKQ01000001">
    <property type="protein sequence ID" value="OCL96074.1"/>
    <property type="molecule type" value="Genomic_DNA"/>
</dbReference>
<reference evidence="2 3" key="1">
    <citation type="submission" date="2015-10" db="EMBL/GenBank/DDBJ databases">
        <authorList>
            <person name="Rovetto F.F."/>
            <person name="Cocolin L.L."/>
            <person name="Illeghems K.K."/>
            <person name="Van Nieuwerbuegh F.F."/>
            <person name="Houf K.K."/>
        </authorList>
    </citation>
    <scope>NUCLEOTIDE SEQUENCE [LARGE SCALE GENOMIC DNA]</scope>
    <source>
        <strain evidence="2 3">LMG 24486</strain>
    </source>
</reference>
<comment type="caution">
    <text evidence="2">The sequence shown here is derived from an EMBL/GenBank/DDBJ whole genome shotgun (WGS) entry which is preliminary data.</text>
</comment>
<keyword evidence="3" id="KW-1185">Reference proteome</keyword>
<keyword evidence="1" id="KW-0175">Coiled coil</keyword>
<sequence length="328" mass="40225">MKIIKSKLSKINSYWNDYYFIKEFFQKKINFTDEVKTNYYGDLNNYLHDTLDLVKPFKKIKSEKNYISQIIVLLQVIYTQQDLIDELLYIFKLQKSTNEDKNPNRDIRNELIGHPISRDKRDNNKLKSSILFDIRNEDENYISYAKYSMKESELKKYSVQEIIENHKIFLNKYLDKILNKIEKDIKEYQKQIKKVFEIPLLKQFDYIDKTDKELLSSISYIFEKDSLKYYYQNMRKHRRYLYCLKQYKRALKSVIKNEEDKTKYYSLIEIYDREQLQKKDKVFTIDFYTKKYKDNEVVLKELKNMELNFYNDAEYYASLNFLSENEKN</sequence>
<evidence type="ECO:0000256" key="1">
    <source>
        <dbReference type="SAM" id="Coils"/>
    </source>
</evidence>
<feature type="coiled-coil region" evidence="1">
    <location>
        <begin position="171"/>
        <end position="198"/>
    </location>
</feature>
<evidence type="ECO:0000313" key="3">
    <source>
        <dbReference type="Proteomes" id="UP000092987"/>
    </source>
</evidence>
<protein>
    <submittedName>
        <fullName evidence="2">Uncharacterized protein</fullName>
    </submittedName>
</protein>
<dbReference type="Proteomes" id="UP000092987">
    <property type="component" value="Unassembled WGS sequence"/>
</dbReference>
<evidence type="ECO:0000313" key="2">
    <source>
        <dbReference type="EMBL" id="OCL96074.1"/>
    </source>
</evidence>
<proteinExistence type="predicted"/>
<accession>A0A1C7WS09</accession>
<organism evidence="2 3">
    <name type="scientific">Aliarcobacter thereius LMG 24486</name>
    <dbReference type="NCBI Taxonomy" id="1032240"/>
    <lineage>
        <taxon>Bacteria</taxon>
        <taxon>Pseudomonadati</taxon>
        <taxon>Campylobacterota</taxon>
        <taxon>Epsilonproteobacteria</taxon>
        <taxon>Campylobacterales</taxon>
        <taxon>Arcobacteraceae</taxon>
        <taxon>Aliarcobacter</taxon>
    </lineage>
</organism>
<dbReference type="RefSeq" id="WP_066390470.1">
    <property type="nucleotide sequence ID" value="NZ_CP035926.1"/>
</dbReference>
<name>A0A1C7WS09_9BACT</name>